<dbReference type="Proteomes" id="UP001220961">
    <property type="component" value="Chromosome 2"/>
</dbReference>
<gene>
    <name evidence="1" type="ORF">MCAP1_001193</name>
</gene>
<name>A0AAF0E5J9_9BASI</name>
<sequence>MGRKRTRPGRTRSLSEEQIQEVLQNYDMECEKQMARIERSAYRSLEAARTQMEARIHKIPPHEYYDMHASPAAAERGRHIPPLAMASMPDMSWTTASMATS</sequence>
<evidence type="ECO:0000313" key="2">
    <source>
        <dbReference type="Proteomes" id="UP001220961"/>
    </source>
</evidence>
<accession>A0AAF0E5J9</accession>
<reference evidence="1" key="1">
    <citation type="submission" date="2023-03" db="EMBL/GenBank/DDBJ databases">
        <title>Mating type loci evolution in Malassezia.</title>
        <authorList>
            <person name="Coelho M.A."/>
        </authorList>
    </citation>
    <scope>NUCLEOTIDE SEQUENCE</scope>
    <source>
        <strain evidence="1">CBS 10434</strain>
    </source>
</reference>
<dbReference type="EMBL" id="CP119909">
    <property type="protein sequence ID" value="WFD18980.1"/>
    <property type="molecule type" value="Genomic_DNA"/>
</dbReference>
<organism evidence="1 2">
    <name type="scientific">Malassezia caprae</name>
    <dbReference type="NCBI Taxonomy" id="1381934"/>
    <lineage>
        <taxon>Eukaryota</taxon>
        <taxon>Fungi</taxon>
        <taxon>Dikarya</taxon>
        <taxon>Basidiomycota</taxon>
        <taxon>Ustilaginomycotina</taxon>
        <taxon>Malasseziomycetes</taxon>
        <taxon>Malasseziales</taxon>
        <taxon>Malasseziaceae</taxon>
        <taxon>Malassezia</taxon>
    </lineage>
</organism>
<proteinExistence type="predicted"/>
<keyword evidence="2" id="KW-1185">Reference proteome</keyword>
<protein>
    <submittedName>
        <fullName evidence="1">Uncharacterized protein</fullName>
    </submittedName>
</protein>
<dbReference type="AlphaFoldDB" id="A0AAF0E5J9"/>
<evidence type="ECO:0000313" key="1">
    <source>
        <dbReference type="EMBL" id="WFD18980.1"/>
    </source>
</evidence>